<dbReference type="GO" id="GO:0140664">
    <property type="term" value="F:ATP-dependent DNA damage sensor activity"/>
    <property type="evidence" value="ECO:0007669"/>
    <property type="project" value="InterPro"/>
</dbReference>
<dbReference type="AlphaFoldDB" id="A0A4R7CT17"/>
<keyword evidence="3" id="KW-0238">DNA-binding</keyword>
<dbReference type="InterPro" id="IPR036187">
    <property type="entry name" value="DNA_mismatch_repair_MutS_sf"/>
</dbReference>
<dbReference type="SUPFAM" id="SSF52540">
    <property type="entry name" value="P-loop containing nucleoside triphosphate hydrolases"/>
    <property type="match status" value="1"/>
</dbReference>
<evidence type="ECO:0000256" key="3">
    <source>
        <dbReference type="ARBA" id="ARBA00023125"/>
    </source>
</evidence>
<dbReference type="GO" id="GO:0006298">
    <property type="term" value="P:mismatch repair"/>
    <property type="evidence" value="ECO:0007669"/>
    <property type="project" value="InterPro"/>
</dbReference>
<sequence>MIYQQYQEHIQKTGEEIQQVNKHINQNSFARLFVILGGGALLFYSFQLNSILLVLLLTIGIILLFAFLIGRQAKLERKRDDMMSFLKINENEIQLKNTRQGVYDNGQTFENNEHPYTADLDIFGPFSLFAMLNRAATALGKSTLATWLTAAGSKPAIEERQQAVAELEADLDWSQHFQSRLVFNLTQKTEVKSFLARYFEDSGLSFGTPLLKIYVTIVPFIMVVLVALSVFVYPLWPYVGGLALIHLLWTLGMAGKVSLFSSKIDKVGHVLAAYADGLALVEGKQFQTALTKRLQNQLRMNDTQLSTAFKQLSRLINNLDARNNMLVGSLLNMFFLWDFKYVMKIVHWKSQYEANILVAFDVIAEFEALNSLAVLKRNHPEWTLPQILDNQPDASLSTTGIAHPLIPVNTSVLNNYTNQGHHIALITGSNMAGKSTFLRTVGINAVLAYAGAVCCASSFRLPIYHLISYMRIKDSLNESTSTFKAELNRMRFILQTVETDKQSFFLIDEMLRGTNSVDKYLGSRAIIQKLMQMEGRGMVATHDLQLASLEEEHPGKVQNYHFDIQVVGGEMLFDYKLKNGRCTIFNASMLLKGIGIDVEKTKEIT</sequence>
<dbReference type="InterPro" id="IPR000432">
    <property type="entry name" value="DNA_mismatch_repair_MutS_C"/>
</dbReference>
<evidence type="ECO:0000256" key="2">
    <source>
        <dbReference type="ARBA" id="ARBA00022840"/>
    </source>
</evidence>
<evidence type="ECO:0000256" key="1">
    <source>
        <dbReference type="ARBA" id="ARBA00022741"/>
    </source>
</evidence>
<dbReference type="GO" id="GO:0030983">
    <property type="term" value="F:mismatched DNA binding"/>
    <property type="evidence" value="ECO:0007669"/>
    <property type="project" value="InterPro"/>
</dbReference>
<keyword evidence="2" id="KW-0067">ATP-binding</keyword>
<evidence type="ECO:0000259" key="5">
    <source>
        <dbReference type="SMART" id="SM00534"/>
    </source>
</evidence>
<dbReference type="GO" id="GO:0005524">
    <property type="term" value="F:ATP binding"/>
    <property type="evidence" value="ECO:0007669"/>
    <property type="project" value="UniProtKB-KW"/>
</dbReference>
<dbReference type="SMART" id="SM00534">
    <property type="entry name" value="MUTSac"/>
    <property type="match status" value="1"/>
</dbReference>
<keyword evidence="1" id="KW-0547">Nucleotide-binding</keyword>
<dbReference type="Pfam" id="PF00488">
    <property type="entry name" value="MutS_V"/>
    <property type="match status" value="1"/>
</dbReference>
<protein>
    <submittedName>
        <fullName evidence="6">MutS-like protein</fullName>
    </submittedName>
</protein>
<dbReference type="OrthoDB" id="1097361at2"/>
<name>A0A4R7CT17_9SPHI</name>
<dbReference type="EMBL" id="SNZV01000010">
    <property type="protein sequence ID" value="TDS09736.1"/>
    <property type="molecule type" value="Genomic_DNA"/>
</dbReference>
<dbReference type="InterPro" id="IPR027417">
    <property type="entry name" value="P-loop_NTPase"/>
</dbReference>
<dbReference type="Proteomes" id="UP000294752">
    <property type="component" value="Unassembled WGS sequence"/>
</dbReference>
<feature type="transmembrane region" description="Helical" evidence="4">
    <location>
        <begin position="213"/>
        <end position="232"/>
    </location>
</feature>
<keyword evidence="7" id="KW-1185">Reference proteome</keyword>
<keyword evidence="4" id="KW-0472">Membrane</keyword>
<dbReference type="RefSeq" id="WP_133641765.1">
    <property type="nucleotide sequence ID" value="NZ_SNZV01000010.1"/>
</dbReference>
<feature type="domain" description="DNA mismatch repair proteins mutS family" evidence="5">
    <location>
        <begin position="421"/>
        <end position="598"/>
    </location>
</feature>
<feature type="transmembrane region" description="Helical" evidence="4">
    <location>
        <begin position="238"/>
        <end position="259"/>
    </location>
</feature>
<gene>
    <name evidence="6" type="ORF">B0I21_11013</name>
</gene>
<organism evidence="6 7">
    <name type="scientific">Sphingobacterium paludis</name>
    <dbReference type="NCBI Taxonomy" id="1476465"/>
    <lineage>
        <taxon>Bacteria</taxon>
        <taxon>Pseudomonadati</taxon>
        <taxon>Bacteroidota</taxon>
        <taxon>Sphingobacteriia</taxon>
        <taxon>Sphingobacteriales</taxon>
        <taxon>Sphingobacteriaceae</taxon>
        <taxon>Sphingobacterium</taxon>
    </lineage>
</organism>
<keyword evidence="4" id="KW-0812">Transmembrane</keyword>
<dbReference type="PANTHER" id="PTHR11361">
    <property type="entry name" value="DNA MISMATCH REPAIR PROTEIN MUTS FAMILY MEMBER"/>
    <property type="match status" value="1"/>
</dbReference>
<proteinExistence type="predicted"/>
<feature type="transmembrane region" description="Helical" evidence="4">
    <location>
        <begin position="29"/>
        <end position="46"/>
    </location>
</feature>
<keyword evidence="4" id="KW-1133">Transmembrane helix</keyword>
<dbReference type="PANTHER" id="PTHR11361:SF99">
    <property type="entry name" value="DNA MISMATCH REPAIR PROTEIN"/>
    <property type="match status" value="1"/>
</dbReference>
<reference evidence="6 7" key="1">
    <citation type="submission" date="2019-03" db="EMBL/GenBank/DDBJ databases">
        <title>Genomic Encyclopedia of Type Strains, Phase III (KMG-III): the genomes of soil and plant-associated and newly described type strains.</title>
        <authorList>
            <person name="Whitman W."/>
        </authorList>
    </citation>
    <scope>NUCLEOTIDE SEQUENCE [LARGE SCALE GENOMIC DNA]</scope>
    <source>
        <strain evidence="6 7">CGMCC 1.12801</strain>
    </source>
</reference>
<dbReference type="Gene3D" id="1.10.1420.10">
    <property type="match status" value="1"/>
</dbReference>
<dbReference type="GO" id="GO:0005829">
    <property type="term" value="C:cytosol"/>
    <property type="evidence" value="ECO:0007669"/>
    <property type="project" value="TreeGrafter"/>
</dbReference>
<comment type="caution">
    <text evidence="6">The sequence shown here is derived from an EMBL/GenBank/DDBJ whole genome shotgun (WGS) entry which is preliminary data.</text>
</comment>
<dbReference type="Gene3D" id="3.40.50.300">
    <property type="entry name" value="P-loop containing nucleotide triphosphate hydrolases"/>
    <property type="match status" value="1"/>
</dbReference>
<feature type="transmembrane region" description="Helical" evidence="4">
    <location>
        <begin position="52"/>
        <end position="70"/>
    </location>
</feature>
<evidence type="ECO:0000313" key="7">
    <source>
        <dbReference type="Proteomes" id="UP000294752"/>
    </source>
</evidence>
<dbReference type="SUPFAM" id="SSF48334">
    <property type="entry name" value="DNA repair protein MutS, domain III"/>
    <property type="match status" value="1"/>
</dbReference>
<accession>A0A4R7CT17</accession>
<evidence type="ECO:0000256" key="4">
    <source>
        <dbReference type="SAM" id="Phobius"/>
    </source>
</evidence>
<dbReference type="InterPro" id="IPR045076">
    <property type="entry name" value="MutS"/>
</dbReference>
<evidence type="ECO:0000313" key="6">
    <source>
        <dbReference type="EMBL" id="TDS09736.1"/>
    </source>
</evidence>